<dbReference type="AlphaFoldDB" id="A0A517Z4B2"/>
<dbReference type="KEGG" id="mri:Mal4_16190"/>
<evidence type="ECO:0000259" key="4">
    <source>
        <dbReference type="PROSITE" id="PS50968"/>
    </source>
</evidence>
<protein>
    <submittedName>
        <fullName evidence="5">Glycine cleavage system H protein</fullName>
    </submittedName>
</protein>
<evidence type="ECO:0000313" key="6">
    <source>
        <dbReference type="Proteomes" id="UP000320496"/>
    </source>
</evidence>
<dbReference type="InterPro" id="IPR011053">
    <property type="entry name" value="Single_hybrid_motif"/>
</dbReference>
<dbReference type="InterPro" id="IPR033753">
    <property type="entry name" value="GCV_H/Fam206"/>
</dbReference>
<evidence type="ECO:0000256" key="2">
    <source>
        <dbReference type="ARBA" id="ARBA00009249"/>
    </source>
</evidence>
<dbReference type="Gene3D" id="2.40.50.100">
    <property type="match status" value="1"/>
</dbReference>
<gene>
    <name evidence="5" type="primary">gcvH_1</name>
    <name evidence="5" type="ORF">Mal4_16190</name>
</gene>
<organism evidence="5 6">
    <name type="scientific">Maioricimonas rarisocia</name>
    <dbReference type="NCBI Taxonomy" id="2528026"/>
    <lineage>
        <taxon>Bacteria</taxon>
        <taxon>Pseudomonadati</taxon>
        <taxon>Planctomycetota</taxon>
        <taxon>Planctomycetia</taxon>
        <taxon>Planctomycetales</taxon>
        <taxon>Planctomycetaceae</taxon>
        <taxon>Maioricimonas</taxon>
    </lineage>
</organism>
<dbReference type="PROSITE" id="PS50968">
    <property type="entry name" value="BIOTINYL_LIPOYL"/>
    <property type="match status" value="1"/>
</dbReference>
<sequence length="149" mass="16952">MPEDLVFMMGKYEARIPGDRLYTENHLWLQPADTAFRVGLTAWSVRLLQDVYFLDWDIDADASVRHKQEIGQIESSKAVSALYAPADGRLLSFNEQLLDDPSAINTDGYGDGWLYLFETDANLLSPAEYVAHLEANWEKTQRLIKGQLN</sequence>
<dbReference type="GO" id="GO:0005960">
    <property type="term" value="C:glycine cleavage complex"/>
    <property type="evidence" value="ECO:0007669"/>
    <property type="project" value="InterPro"/>
</dbReference>
<dbReference type="InterPro" id="IPR002930">
    <property type="entry name" value="GCV_H"/>
</dbReference>
<dbReference type="OrthoDB" id="9796712at2"/>
<dbReference type="InterPro" id="IPR003016">
    <property type="entry name" value="2-oxoA_DH_lipoyl-BS"/>
</dbReference>
<dbReference type="PROSITE" id="PS00189">
    <property type="entry name" value="LIPOYL"/>
    <property type="match status" value="1"/>
</dbReference>
<dbReference type="SUPFAM" id="SSF51230">
    <property type="entry name" value="Single hybrid motif"/>
    <property type="match status" value="1"/>
</dbReference>
<dbReference type="EMBL" id="CP036275">
    <property type="protein sequence ID" value="QDU37309.1"/>
    <property type="molecule type" value="Genomic_DNA"/>
</dbReference>
<comment type="similarity">
    <text evidence="2">Belongs to the GcvH family.</text>
</comment>
<dbReference type="GO" id="GO:0005829">
    <property type="term" value="C:cytosol"/>
    <property type="evidence" value="ECO:0007669"/>
    <property type="project" value="TreeGrafter"/>
</dbReference>
<dbReference type="PANTHER" id="PTHR11715:SF3">
    <property type="entry name" value="GLYCINE CLEAVAGE SYSTEM H PROTEIN-RELATED"/>
    <property type="match status" value="1"/>
</dbReference>
<reference evidence="5 6" key="1">
    <citation type="submission" date="2019-02" db="EMBL/GenBank/DDBJ databases">
        <title>Deep-cultivation of Planctomycetes and their phenomic and genomic characterization uncovers novel biology.</title>
        <authorList>
            <person name="Wiegand S."/>
            <person name="Jogler M."/>
            <person name="Boedeker C."/>
            <person name="Pinto D."/>
            <person name="Vollmers J."/>
            <person name="Rivas-Marin E."/>
            <person name="Kohn T."/>
            <person name="Peeters S.H."/>
            <person name="Heuer A."/>
            <person name="Rast P."/>
            <person name="Oberbeckmann S."/>
            <person name="Bunk B."/>
            <person name="Jeske O."/>
            <person name="Meyerdierks A."/>
            <person name="Storesund J.E."/>
            <person name="Kallscheuer N."/>
            <person name="Luecker S."/>
            <person name="Lage O.M."/>
            <person name="Pohl T."/>
            <person name="Merkel B.J."/>
            <person name="Hornburger P."/>
            <person name="Mueller R.-W."/>
            <person name="Bruemmer F."/>
            <person name="Labrenz M."/>
            <person name="Spormann A.M."/>
            <person name="Op den Camp H."/>
            <person name="Overmann J."/>
            <person name="Amann R."/>
            <person name="Jetten M.S.M."/>
            <person name="Mascher T."/>
            <person name="Medema M.H."/>
            <person name="Devos D.P."/>
            <person name="Kaster A.-K."/>
            <person name="Ovreas L."/>
            <person name="Rohde M."/>
            <person name="Galperin M.Y."/>
            <person name="Jogler C."/>
        </authorList>
    </citation>
    <scope>NUCLEOTIDE SEQUENCE [LARGE SCALE GENOMIC DNA]</scope>
    <source>
        <strain evidence="5 6">Mal4</strain>
    </source>
</reference>
<dbReference type="PANTHER" id="PTHR11715">
    <property type="entry name" value="GLYCINE CLEAVAGE SYSTEM H PROTEIN"/>
    <property type="match status" value="1"/>
</dbReference>
<dbReference type="Pfam" id="PF01597">
    <property type="entry name" value="GCV_H"/>
    <property type="match status" value="1"/>
</dbReference>
<dbReference type="CDD" id="cd06848">
    <property type="entry name" value="GCS_H"/>
    <property type="match status" value="1"/>
</dbReference>
<dbReference type="GO" id="GO:0009249">
    <property type="term" value="P:protein lipoylation"/>
    <property type="evidence" value="ECO:0007669"/>
    <property type="project" value="TreeGrafter"/>
</dbReference>
<dbReference type="Proteomes" id="UP000320496">
    <property type="component" value="Chromosome"/>
</dbReference>
<evidence type="ECO:0000313" key="5">
    <source>
        <dbReference type="EMBL" id="QDU37309.1"/>
    </source>
</evidence>
<dbReference type="GO" id="GO:0019464">
    <property type="term" value="P:glycine decarboxylation via glycine cleavage system"/>
    <property type="evidence" value="ECO:0007669"/>
    <property type="project" value="InterPro"/>
</dbReference>
<name>A0A517Z4B2_9PLAN</name>
<comment type="cofactor">
    <cofactor evidence="1">
        <name>(R)-lipoate</name>
        <dbReference type="ChEBI" id="CHEBI:83088"/>
    </cofactor>
</comment>
<dbReference type="RefSeq" id="WP_145368089.1">
    <property type="nucleotide sequence ID" value="NZ_CP036275.1"/>
</dbReference>
<evidence type="ECO:0000256" key="1">
    <source>
        <dbReference type="ARBA" id="ARBA00001938"/>
    </source>
</evidence>
<evidence type="ECO:0000256" key="3">
    <source>
        <dbReference type="ARBA" id="ARBA00022823"/>
    </source>
</evidence>
<proteinExistence type="inferred from homology"/>
<dbReference type="InterPro" id="IPR000089">
    <property type="entry name" value="Biotin_lipoyl"/>
</dbReference>
<keyword evidence="6" id="KW-1185">Reference proteome</keyword>
<keyword evidence="3" id="KW-0450">Lipoyl</keyword>
<feature type="domain" description="Lipoyl-binding" evidence="4">
    <location>
        <begin position="35"/>
        <end position="118"/>
    </location>
</feature>
<accession>A0A517Z4B2</accession>